<sequence length="165" mass="19422">MNSRELIRQLEQLKQTVKKKRKLMLFKSSFLALSEKELELKLRKNGLCGDFPEVGYPVQKLKNETETLKDEIKVEVKKGLQNTKIKLDELQQELKEVTELCETTKKTENERREREEEENRDAEMTCAVCYQKYDQSDHWKCVLTACGHQFGESCLFRVSESQNRA</sequence>
<accession>E4Z1R8</accession>
<dbReference type="EMBL" id="FN656551">
    <property type="protein sequence ID" value="CBY41646.1"/>
    <property type="molecule type" value="Genomic_DNA"/>
</dbReference>
<evidence type="ECO:0008006" key="3">
    <source>
        <dbReference type="Google" id="ProtNLM"/>
    </source>
</evidence>
<proteinExistence type="predicted"/>
<dbReference type="SUPFAM" id="SSF57850">
    <property type="entry name" value="RING/U-box"/>
    <property type="match status" value="1"/>
</dbReference>
<reference evidence="2" key="1">
    <citation type="journal article" date="2010" name="Science">
        <title>Plasticity of animal genome architecture unmasked by rapid evolution of a pelagic tunicate.</title>
        <authorList>
            <person name="Denoeud F."/>
            <person name="Henriet S."/>
            <person name="Mungpakdee S."/>
            <person name="Aury J.M."/>
            <person name="Da Silva C."/>
            <person name="Brinkmann H."/>
            <person name="Mikhaleva J."/>
            <person name="Olsen L.C."/>
            <person name="Jubin C."/>
            <person name="Canestro C."/>
            <person name="Bouquet J.M."/>
            <person name="Danks G."/>
            <person name="Poulain J."/>
            <person name="Campsteijn C."/>
            <person name="Adamski M."/>
            <person name="Cross I."/>
            <person name="Yadetie F."/>
            <person name="Muffato M."/>
            <person name="Louis A."/>
            <person name="Butcher S."/>
            <person name="Tsagkogeorga G."/>
            <person name="Konrad A."/>
            <person name="Singh S."/>
            <person name="Jensen M.F."/>
            <person name="Cong E.H."/>
            <person name="Eikeseth-Otteraa H."/>
            <person name="Noel B."/>
            <person name="Anthouard V."/>
            <person name="Porcel B.M."/>
            <person name="Kachouri-Lafond R."/>
            <person name="Nishino A."/>
            <person name="Ugolini M."/>
            <person name="Chourrout P."/>
            <person name="Nishida H."/>
            <person name="Aasland R."/>
            <person name="Huzurbazar S."/>
            <person name="Westhof E."/>
            <person name="Delsuc F."/>
            <person name="Lehrach H."/>
            <person name="Reinhardt R."/>
            <person name="Weissenbach J."/>
            <person name="Roy S.W."/>
            <person name="Artiguenave F."/>
            <person name="Postlethwait J.H."/>
            <person name="Manak J.R."/>
            <person name="Thompson E.M."/>
            <person name="Jaillon O."/>
            <person name="Du Pasquier L."/>
            <person name="Boudinot P."/>
            <person name="Liberles D.A."/>
            <person name="Volff J.N."/>
            <person name="Philippe H."/>
            <person name="Lenhard B."/>
            <person name="Roest Crollius H."/>
            <person name="Wincker P."/>
            <person name="Chourrout D."/>
        </authorList>
    </citation>
    <scope>NUCLEOTIDE SEQUENCE [LARGE SCALE GENOMIC DNA]</scope>
</reference>
<dbReference type="AlphaFoldDB" id="E4Z1R8"/>
<dbReference type="Gene3D" id="3.30.40.10">
    <property type="entry name" value="Zinc/RING finger domain, C3HC4 (zinc finger)"/>
    <property type="match status" value="1"/>
</dbReference>
<dbReference type="Proteomes" id="UP000011014">
    <property type="component" value="Unassembled WGS sequence"/>
</dbReference>
<feature type="coiled-coil region" evidence="1">
    <location>
        <begin position="58"/>
        <end position="125"/>
    </location>
</feature>
<gene>
    <name evidence="2" type="ORF">GSOID_T00023730001</name>
</gene>
<evidence type="ECO:0000313" key="2">
    <source>
        <dbReference type="EMBL" id="CBY41646.1"/>
    </source>
</evidence>
<name>E4Z1R8_OIKDI</name>
<keyword evidence="1" id="KW-0175">Coiled coil</keyword>
<evidence type="ECO:0000256" key="1">
    <source>
        <dbReference type="SAM" id="Coils"/>
    </source>
</evidence>
<protein>
    <recommendedName>
        <fullName evidence="3">RING-type domain-containing protein</fullName>
    </recommendedName>
</protein>
<organism evidence="2">
    <name type="scientific">Oikopleura dioica</name>
    <name type="common">Tunicate</name>
    <dbReference type="NCBI Taxonomy" id="34765"/>
    <lineage>
        <taxon>Eukaryota</taxon>
        <taxon>Metazoa</taxon>
        <taxon>Chordata</taxon>
        <taxon>Tunicata</taxon>
        <taxon>Appendicularia</taxon>
        <taxon>Copelata</taxon>
        <taxon>Oikopleuridae</taxon>
        <taxon>Oikopleura</taxon>
    </lineage>
</organism>
<dbReference type="InterPro" id="IPR013083">
    <property type="entry name" value="Znf_RING/FYVE/PHD"/>
</dbReference>